<dbReference type="GO" id="GO:0016020">
    <property type="term" value="C:membrane"/>
    <property type="evidence" value="ECO:0007669"/>
    <property type="project" value="UniProtKB-SubCell"/>
</dbReference>
<dbReference type="Proteomes" id="UP000306477">
    <property type="component" value="Unassembled WGS sequence"/>
</dbReference>
<evidence type="ECO:0000313" key="8">
    <source>
        <dbReference type="Proteomes" id="UP000306477"/>
    </source>
</evidence>
<gene>
    <name evidence="7" type="ORF">E1I69_01020</name>
</gene>
<dbReference type="Pfam" id="PF01940">
    <property type="entry name" value="DUF92"/>
    <property type="match status" value="1"/>
</dbReference>
<name>A0A4S3Q0R1_9BACI</name>
<sequence length="263" mass="28043">MSNLLIQILASVIVAVVGYRLKSLTISGAAGTIIVGSAVSVGFGYRGLLLLGLFFASSSLWSKFKSGNKDSLQNKVEKGEQRDIIQVLANGGVASVASLLFIWTDSLIWLRFFIGSIAAANADTWASEIGTLSKKKPFLITKMRRVDAGTSGAVSLLGTIAGFLGSFLIAVVSFFVWPELSVILLVGLTLVGFSGNVIDTIMGATVQVVYKCSVCSLETEKKVHCGQETTYLKGLRFCNNDVVNFFSILFASGLGTYFLSHIG</sequence>
<feature type="transmembrane region" description="Helical" evidence="6">
    <location>
        <begin position="242"/>
        <end position="260"/>
    </location>
</feature>
<comment type="subcellular location">
    <subcellularLocation>
        <location evidence="1">Membrane</location>
        <topology evidence="1">Multi-pass membrane protein</topology>
    </subcellularLocation>
</comment>
<proteinExistence type="inferred from homology"/>
<dbReference type="OrthoDB" id="9808500at2"/>
<keyword evidence="5 6" id="KW-0472">Membrane</keyword>
<feature type="transmembrane region" description="Helical" evidence="6">
    <location>
        <begin position="28"/>
        <end position="56"/>
    </location>
</feature>
<keyword evidence="4 6" id="KW-1133">Transmembrane helix</keyword>
<evidence type="ECO:0000256" key="1">
    <source>
        <dbReference type="ARBA" id="ARBA00004141"/>
    </source>
</evidence>
<evidence type="ECO:0000256" key="6">
    <source>
        <dbReference type="SAM" id="Phobius"/>
    </source>
</evidence>
<feature type="transmembrane region" description="Helical" evidence="6">
    <location>
        <begin position="84"/>
        <end position="103"/>
    </location>
</feature>
<dbReference type="EMBL" id="SLUB01000001">
    <property type="protein sequence ID" value="THE15466.1"/>
    <property type="molecule type" value="Genomic_DNA"/>
</dbReference>
<feature type="transmembrane region" description="Helical" evidence="6">
    <location>
        <begin position="182"/>
        <end position="201"/>
    </location>
</feature>
<reference evidence="7 8" key="1">
    <citation type="journal article" date="2019" name="Indoor Air">
        <title>Impacts of indoor surface finishes on bacterial viability.</title>
        <authorList>
            <person name="Hu J."/>
            <person name="Maamar S.B."/>
            <person name="Glawe A.J."/>
            <person name="Gottel N."/>
            <person name="Gilbert J.A."/>
            <person name="Hartmann E.M."/>
        </authorList>
    </citation>
    <scope>NUCLEOTIDE SEQUENCE [LARGE SCALE GENOMIC DNA]</scope>
    <source>
        <strain evidence="7 8">AF060A6</strain>
    </source>
</reference>
<keyword evidence="8" id="KW-1185">Reference proteome</keyword>
<evidence type="ECO:0000313" key="7">
    <source>
        <dbReference type="EMBL" id="THE15466.1"/>
    </source>
</evidence>
<protein>
    <submittedName>
        <fullName evidence="7">DUF92 domain-containing protein</fullName>
    </submittedName>
</protein>
<dbReference type="PANTHER" id="PTHR13353:SF5">
    <property type="entry name" value="TRANSMEMBRANE PROTEIN 19"/>
    <property type="match status" value="1"/>
</dbReference>
<dbReference type="PANTHER" id="PTHR13353">
    <property type="entry name" value="TRANSMEMBRANE PROTEIN 19"/>
    <property type="match status" value="1"/>
</dbReference>
<evidence type="ECO:0000256" key="5">
    <source>
        <dbReference type="ARBA" id="ARBA00023136"/>
    </source>
</evidence>
<comment type="caution">
    <text evidence="7">The sequence shown here is derived from an EMBL/GenBank/DDBJ whole genome shotgun (WGS) entry which is preliminary data.</text>
</comment>
<accession>A0A4S3Q0R1</accession>
<dbReference type="AlphaFoldDB" id="A0A4S3Q0R1"/>
<evidence type="ECO:0000256" key="3">
    <source>
        <dbReference type="ARBA" id="ARBA00022692"/>
    </source>
</evidence>
<comment type="similarity">
    <text evidence="2">Belongs to the TMEM19 family.</text>
</comment>
<dbReference type="RefSeq" id="WP_136377782.1">
    <property type="nucleotide sequence ID" value="NZ_SLUB01000001.1"/>
</dbReference>
<organism evidence="7 8">
    <name type="scientific">Bacillus timonensis</name>
    <dbReference type="NCBI Taxonomy" id="1033734"/>
    <lineage>
        <taxon>Bacteria</taxon>
        <taxon>Bacillati</taxon>
        <taxon>Bacillota</taxon>
        <taxon>Bacilli</taxon>
        <taxon>Bacillales</taxon>
        <taxon>Bacillaceae</taxon>
        <taxon>Bacillus</taxon>
    </lineage>
</organism>
<keyword evidence="3 6" id="KW-0812">Transmembrane</keyword>
<dbReference type="STRING" id="1033734.GCA_000285535_03494"/>
<dbReference type="InterPro" id="IPR002794">
    <property type="entry name" value="DUF92_TMEM19"/>
</dbReference>
<feature type="transmembrane region" description="Helical" evidence="6">
    <location>
        <begin position="153"/>
        <end position="176"/>
    </location>
</feature>
<evidence type="ECO:0000256" key="2">
    <source>
        <dbReference type="ARBA" id="ARBA00009012"/>
    </source>
</evidence>
<evidence type="ECO:0000256" key="4">
    <source>
        <dbReference type="ARBA" id="ARBA00022989"/>
    </source>
</evidence>